<name>K1RJR3_9ZZZZ</name>
<dbReference type="EMBL" id="AJWZ01011333">
    <property type="protein sequence ID" value="EKC45638.1"/>
    <property type="molecule type" value="Genomic_DNA"/>
</dbReference>
<evidence type="ECO:0000313" key="1">
    <source>
        <dbReference type="EMBL" id="EKC45638.1"/>
    </source>
</evidence>
<proteinExistence type="predicted"/>
<protein>
    <submittedName>
        <fullName evidence="1">Uncharacterized protein</fullName>
    </submittedName>
</protein>
<comment type="caution">
    <text evidence="1">The sequence shown here is derived from an EMBL/GenBank/DDBJ whole genome shotgun (WGS) entry which is preliminary data.</text>
</comment>
<reference evidence="1" key="1">
    <citation type="journal article" date="2013" name="Environ. Microbiol.">
        <title>Microbiota from the distal guts of lean and obese adolescents exhibit partial functional redundancy besides clear differences in community structure.</title>
        <authorList>
            <person name="Ferrer M."/>
            <person name="Ruiz A."/>
            <person name="Lanza F."/>
            <person name="Haange S.B."/>
            <person name="Oberbach A."/>
            <person name="Till H."/>
            <person name="Bargiela R."/>
            <person name="Campoy C."/>
            <person name="Segura M.T."/>
            <person name="Richter M."/>
            <person name="von Bergen M."/>
            <person name="Seifert J."/>
            <person name="Suarez A."/>
        </authorList>
    </citation>
    <scope>NUCLEOTIDE SEQUENCE</scope>
</reference>
<organism evidence="1">
    <name type="scientific">human gut metagenome</name>
    <dbReference type="NCBI Taxonomy" id="408170"/>
    <lineage>
        <taxon>unclassified sequences</taxon>
        <taxon>metagenomes</taxon>
        <taxon>organismal metagenomes</taxon>
    </lineage>
</organism>
<dbReference type="AlphaFoldDB" id="K1RJR3"/>
<gene>
    <name evidence="1" type="ORF">OBE_16754</name>
</gene>
<feature type="non-terminal residue" evidence="1">
    <location>
        <position position="1"/>
    </location>
</feature>
<sequence length="44" mass="5160">FPLTIPLIQNLGITILQARNQMEFRSILYIIIAFIKFIFSDISF</sequence>
<accession>K1RJR3</accession>